<comment type="caution">
    <text evidence="1">The sequence shown here is derived from an EMBL/GenBank/DDBJ whole genome shotgun (WGS) entry which is preliminary data.</text>
</comment>
<dbReference type="EMBL" id="LVHD01000138">
    <property type="protein sequence ID" value="OAG75088.1"/>
    <property type="molecule type" value="Genomic_DNA"/>
</dbReference>
<dbReference type="AlphaFoldDB" id="A0A177G405"/>
<proteinExistence type="predicted"/>
<evidence type="ECO:0000313" key="2">
    <source>
        <dbReference type="Proteomes" id="UP000077349"/>
    </source>
</evidence>
<dbReference type="InterPro" id="IPR021109">
    <property type="entry name" value="Peptidase_aspartic_dom_sf"/>
</dbReference>
<organism evidence="1 2">
    <name type="scientific">Acetobacter malorum</name>
    <dbReference type="NCBI Taxonomy" id="178901"/>
    <lineage>
        <taxon>Bacteria</taxon>
        <taxon>Pseudomonadati</taxon>
        <taxon>Pseudomonadota</taxon>
        <taxon>Alphaproteobacteria</taxon>
        <taxon>Acetobacterales</taxon>
        <taxon>Acetobacteraceae</taxon>
        <taxon>Acetobacter</taxon>
    </lineage>
</organism>
<evidence type="ECO:0000313" key="1">
    <source>
        <dbReference type="EMBL" id="OAG75088.1"/>
    </source>
</evidence>
<dbReference type="PATRIC" id="fig|178901.16.peg.4035"/>
<reference evidence="1 2" key="1">
    <citation type="submission" date="2016-03" db="EMBL/GenBank/DDBJ databases">
        <title>Draft genome sequence of Acetobacter malorum CECT 7742, a strain isolated from strawberry vinegar.</title>
        <authorList>
            <person name="Sainz F."/>
            <person name="Mas A."/>
            <person name="Torija M.J."/>
        </authorList>
    </citation>
    <scope>NUCLEOTIDE SEQUENCE [LARGE SCALE GENOMIC DNA]</scope>
    <source>
        <strain evidence="1 2">CECT 7742</strain>
    </source>
</reference>
<dbReference type="STRING" id="178901.AmDm5_1990"/>
<sequence length="332" mass="36676">MAKWKTGVSGAVLGLVCLCWPPEAEAARQSCIVASISENLLGGQSDTPLMPVKINNQPAALFLSYDYESIYVKNSASVNFDKLIDESAWGTEYVLNTFGKREKAHVIRVNTFSFGGFDVPDAKLVLLKGESRQSVQGLPVIGIIGNVFLNNFSVLFDVKNKKITFFEVKDGCENKEEITEIMGGDFHVVNIHNNANRLEVAVKVSGRKVHFFINPDLDMTEMPVGWLAGYHIPLVKKDEKTAVRFNLNEGYISNIATVESLTIGDDTEKNRTIKVADKIYDGSLGLDFFADHIVLIDAINSKMYFRKSDGTSTGAGHNLHFETSRNASIDVK</sequence>
<dbReference type="Gene3D" id="2.40.70.10">
    <property type="entry name" value="Acid Proteases"/>
    <property type="match status" value="1"/>
</dbReference>
<gene>
    <name evidence="1" type="ORF">Amal_03746</name>
</gene>
<protein>
    <submittedName>
        <fullName evidence="1">Uncharacterized protein</fullName>
    </submittedName>
</protein>
<dbReference type="Proteomes" id="UP000077349">
    <property type="component" value="Unassembled WGS sequence"/>
</dbReference>
<accession>A0A177G405</accession>
<name>A0A177G405_9PROT</name>